<organism evidence="2 3">
    <name type="scientific">Argiope bruennichi</name>
    <name type="common">Wasp spider</name>
    <name type="synonym">Aranea bruennichi</name>
    <dbReference type="NCBI Taxonomy" id="94029"/>
    <lineage>
        <taxon>Eukaryota</taxon>
        <taxon>Metazoa</taxon>
        <taxon>Ecdysozoa</taxon>
        <taxon>Arthropoda</taxon>
        <taxon>Chelicerata</taxon>
        <taxon>Arachnida</taxon>
        <taxon>Araneae</taxon>
        <taxon>Araneomorphae</taxon>
        <taxon>Entelegynae</taxon>
        <taxon>Araneoidea</taxon>
        <taxon>Araneidae</taxon>
        <taxon>Argiope</taxon>
    </lineage>
</organism>
<sequence length="146" mass="16804">MDFLSGFITKDPSGGKLLKYGTQLTKLAQREQVMMTVDLDDVAVMFEDLCEAILQNARRYSALFADVIQEMLPNYKIRDVAAKDVLDVYIQHRLKMDAMSHTDGEYRDPKNKYPAELLRRFEIYFKNKSDADQLSKANACGFNLHL</sequence>
<evidence type="ECO:0000313" key="2">
    <source>
        <dbReference type="EMBL" id="KAF8789033.1"/>
    </source>
</evidence>
<dbReference type="Proteomes" id="UP000807504">
    <property type="component" value="Unassembled WGS sequence"/>
</dbReference>
<reference evidence="2" key="2">
    <citation type="submission" date="2020-06" db="EMBL/GenBank/DDBJ databases">
        <authorList>
            <person name="Sheffer M."/>
        </authorList>
    </citation>
    <scope>NUCLEOTIDE SEQUENCE</scope>
</reference>
<comment type="caution">
    <text evidence="2">The sequence shown here is derived from an EMBL/GenBank/DDBJ whole genome shotgun (WGS) entry which is preliminary data.</text>
</comment>
<accession>A0A8T0FJP1</accession>
<dbReference type="FunFam" id="3.30.1640.10:FF:000007">
    <property type="entry name" value="DNA replication licensing factor MCM7"/>
    <property type="match status" value="1"/>
</dbReference>
<dbReference type="Gene3D" id="3.30.1640.10">
    <property type="entry name" value="mini-chromosome maintenance (MCM) complex, chain A, domain 1"/>
    <property type="match status" value="1"/>
</dbReference>
<evidence type="ECO:0000313" key="3">
    <source>
        <dbReference type="Proteomes" id="UP000807504"/>
    </source>
</evidence>
<gene>
    <name evidence="2" type="ORF">HNY73_007014</name>
</gene>
<proteinExistence type="predicted"/>
<keyword evidence="3" id="KW-1185">Reference proteome</keyword>
<dbReference type="Pfam" id="PF14551">
    <property type="entry name" value="MCM_N"/>
    <property type="match status" value="1"/>
</dbReference>
<protein>
    <submittedName>
        <fullName evidence="2">DNA replication licensing factor MCM7 like protein</fullName>
    </submittedName>
</protein>
<evidence type="ECO:0000259" key="1">
    <source>
        <dbReference type="Pfam" id="PF14551"/>
    </source>
</evidence>
<dbReference type="EMBL" id="JABXBU010000012">
    <property type="protein sequence ID" value="KAF8789033.1"/>
    <property type="molecule type" value="Genomic_DNA"/>
</dbReference>
<dbReference type="InterPro" id="IPR027925">
    <property type="entry name" value="MCM_N"/>
</dbReference>
<name>A0A8T0FJP1_ARGBR</name>
<reference evidence="2" key="1">
    <citation type="journal article" date="2020" name="bioRxiv">
        <title>Chromosome-level reference genome of the European wasp spider Argiope bruennichi: a resource for studies on range expansion and evolutionary adaptation.</title>
        <authorList>
            <person name="Sheffer M.M."/>
            <person name="Hoppe A."/>
            <person name="Krehenwinkel H."/>
            <person name="Uhl G."/>
            <person name="Kuss A.W."/>
            <person name="Jensen L."/>
            <person name="Jensen C."/>
            <person name="Gillespie R.G."/>
            <person name="Hoff K.J."/>
            <person name="Prost S."/>
        </authorList>
    </citation>
    <scope>NUCLEOTIDE SEQUENCE</scope>
</reference>
<dbReference type="AlphaFoldDB" id="A0A8T0FJP1"/>
<dbReference type="SUPFAM" id="SSF50249">
    <property type="entry name" value="Nucleic acid-binding proteins"/>
    <property type="match status" value="1"/>
</dbReference>
<feature type="domain" description="MCM N-terminal" evidence="1">
    <location>
        <begin position="2"/>
        <end position="127"/>
    </location>
</feature>
<dbReference type="InterPro" id="IPR012340">
    <property type="entry name" value="NA-bd_OB-fold"/>
</dbReference>